<feature type="transmembrane region" description="Helical" evidence="1">
    <location>
        <begin position="20"/>
        <end position="47"/>
    </location>
</feature>
<sequence length="80" mass="8675">MNSTGDLGGGSCSHWDDIAHFIVVAMATHWCWAPGLPTSMATLAVFICGCRSLGQALHLYLLNLALADVLFTLTWPLWLT</sequence>
<keyword evidence="1" id="KW-0472">Membrane</keyword>
<organism evidence="2 3">
    <name type="scientific">Phyllostomus discolor</name>
    <name type="common">pale spear-nosed bat</name>
    <dbReference type="NCBI Taxonomy" id="89673"/>
    <lineage>
        <taxon>Eukaryota</taxon>
        <taxon>Metazoa</taxon>
        <taxon>Chordata</taxon>
        <taxon>Craniata</taxon>
        <taxon>Vertebrata</taxon>
        <taxon>Euteleostomi</taxon>
        <taxon>Mammalia</taxon>
        <taxon>Eutheria</taxon>
        <taxon>Laurasiatheria</taxon>
        <taxon>Chiroptera</taxon>
        <taxon>Yangochiroptera</taxon>
        <taxon>Phyllostomidae</taxon>
        <taxon>Phyllostominae</taxon>
        <taxon>Phyllostomus</taxon>
    </lineage>
</organism>
<gene>
    <name evidence="2" type="ORF">HJG60_000146</name>
</gene>
<accession>A0A834A213</accession>
<dbReference type="AlphaFoldDB" id="A0A834A213"/>
<dbReference type="Proteomes" id="UP000664940">
    <property type="component" value="Unassembled WGS sequence"/>
</dbReference>
<name>A0A834A213_9CHIR</name>
<evidence type="ECO:0000256" key="1">
    <source>
        <dbReference type="SAM" id="Phobius"/>
    </source>
</evidence>
<evidence type="ECO:0000313" key="2">
    <source>
        <dbReference type="EMBL" id="KAF6107277.1"/>
    </source>
</evidence>
<keyword evidence="1" id="KW-1133">Transmembrane helix</keyword>
<feature type="transmembrane region" description="Helical" evidence="1">
    <location>
        <begin position="59"/>
        <end position="78"/>
    </location>
</feature>
<reference evidence="2 3" key="1">
    <citation type="journal article" date="2020" name="Nature">
        <title>Six reference-quality genomes reveal evolution of bat adaptations.</title>
        <authorList>
            <person name="Jebb D."/>
            <person name="Huang Z."/>
            <person name="Pippel M."/>
            <person name="Hughes G.M."/>
            <person name="Lavrichenko K."/>
            <person name="Devanna P."/>
            <person name="Winkler S."/>
            <person name="Jermiin L.S."/>
            <person name="Skirmuntt E.C."/>
            <person name="Katzourakis A."/>
            <person name="Burkitt-Gray L."/>
            <person name="Ray D.A."/>
            <person name="Sullivan K.A.M."/>
            <person name="Roscito J.G."/>
            <person name="Kirilenko B.M."/>
            <person name="Davalos L.M."/>
            <person name="Corthals A.P."/>
            <person name="Power M.L."/>
            <person name="Jones G."/>
            <person name="Ransome R.D."/>
            <person name="Dechmann D.K.N."/>
            <person name="Locatelli A.G."/>
            <person name="Puechmaille S.J."/>
            <person name="Fedrigo O."/>
            <person name="Jarvis E.D."/>
            <person name="Hiller M."/>
            <person name="Vernes S.C."/>
            <person name="Myers E.W."/>
            <person name="Teeling E.C."/>
        </authorList>
    </citation>
    <scope>NUCLEOTIDE SEQUENCE [LARGE SCALE GENOMIC DNA]</scope>
    <source>
        <strain evidence="2">Bat1K_MPI-CBG_1</strain>
    </source>
</reference>
<dbReference type="EMBL" id="JABVXQ010000005">
    <property type="protein sequence ID" value="KAF6107277.1"/>
    <property type="molecule type" value="Genomic_DNA"/>
</dbReference>
<dbReference type="Gene3D" id="1.20.1070.10">
    <property type="entry name" value="Rhodopsin 7-helix transmembrane proteins"/>
    <property type="match status" value="1"/>
</dbReference>
<protein>
    <submittedName>
        <fullName evidence="2">Uncharacterized protein</fullName>
    </submittedName>
</protein>
<keyword evidence="1" id="KW-0812">Transmembrane</keyword>
<proteinExistence type="predicted"/>
<comment type="caution">
    <text evidence="2">The sequence shown here is derived from an EMBL/GenBank/DDBJ whole genome shotgun (WGS) entry which is preliminary data.</text>
</comment>
<evidence type="ECO:0000313" key="3">
    <source>
        <dbReference type="Proteomes" id="UP000664940"/>
    </source>
</evidence>